<organism evidence="2 3">
    <name type="scientific">Brassica carinata</name>
    <name type="common">Ethiopian mustard</name>
    <name type="synonym">Abyssinian cabbage</name>
    <dbReference type="NCBI Taxonomy" id="52824"/>
    <lineage>
        <taxon>Eukaryota</taxon>
        <taxon>Viridiplantae</taxon>
        <taxon>Streptophyta</taxon>
        <taxon>Embryophyta</taxon>
        <taxon>Tracheophyta</taxon>
        <taxon>Spermatophyta</taxon>
        <taxon>Magnoliopsida</taxon>
        <taxon>eudicotyledons</taxon>
        <taxon>Gunneridae</taxon>
        <taxon>Pentapetalae</taxon>
        <taxon>rosids</taxon>
        <taxon>malvids</taxon>
        <taxon>Brassicales</taxon>
        <taxon>Brassicaceae</taxon>
        <taxon>Brassiceae</taxon>
        <taxon>Brassica</taxon>
    </lineage>
</organism>
<feature type="region of interest" description="Disordered" evidence="1">
    <location>
        <begin position="1"/>
        <end position="34"/>
    </location>
</feature>
<keyword evidence="3" id="KW-1185">Reference proteome</keyword>
<dbReference type="GO" id="GO:0055028">
    <property type="term" value="C:cortical microtubule"/>
    <property type="evidence" value="ECO:0007669"/>
    <property type="project" value="TreeGrafter"/>
</dbReference>
<accession>A0A8X8AWI7</accession>
<dbReference type="OrthoDB" id="1927217at2759"/>
<dbReference type="AlphaFoldDB" id="A0A8X8AWI7"/>
<dbReference type="Proteomes" id="UP000886595">
    <property type="component" value="Unassembled WGS sequence"/>
</dbReference>
<sequence>MNRNLRESVSGGRNTPAAISQFRRGNSQNGCFSRDSDENLDLFSKIRRSFPLSSSDHLPDVSAKLGRLSVGSKPTPKGKGGDDLLSSAEVGKNDYDWLLTPPGTPLGNDSHSYLAPPKVTSSARASSASKTSRV</sequence>
<evidence type="ECO:0000313" key="3">
    <source>
        <dbReference type="Proteomes" id="UP000886595"/>
    </source>
</evidence>
<gene>
    <name evidence="2" type="ORF">Bca52824_018581</name>
</gene>
<proteinExistence type="predicted"/>
<dbReference type="PANTHER" id="PTHR31949">
    <property type="entry name" value="GASTRIC MUCIN-LIKE PROTEIN"/>
    <property type="match status" value="1"/>
</dbReference>
<feature type="region of interest" description="Disordered" evidence="1">
    <location>
        <begin position="67"/>
        <end position="86"/>
    </location>
</feature>
<protein>
    <submittedName>
        <fullName evidence="2">Uncharacterized protein</fullName>
    </submittedName>
</protein>
<dbReference type="PANTHER" id="PTHR31949:SF2">
    <property type="entry name" value="OS05G0480600 PROTEIN"/>
    <property type="match status" value="1"/>
</dbReference>
<dbReference type="GO" id="GO:0043622">
    <property type="term" value="P:cortical microtubule organization"/>
    <property type="evidence" value="ECO:0007669"/>
    <property type="project" value="TreeGrafter"/>
</dbReference>
<feature type="region of interest" description="Disordered" evidence="1">
    <location>
        <begin position="99"/>
        <end position="134"/>
    </location>
</feature>
<comment type="caution">
    <text evidence="2">The sequence shown here is derived from an EMBL/GenBank/DDBJ whole genome shotgun (WGS) entry which is preliminary data.</text>
</comment>
<evidence type="ECO:0000256" key="1">
    <source>
        <dbReference type="SAM" id="MobiDB-lite"/>
    </source>
</evidence>
<reference evidence="2 3" key="1">
    <citation type="submission" date="2020-02" db="EMBL/GenBank/DDBJ databases">
        <authorList>
            <person name="Ma Q."/>
            <person name="Huang Y."/>
            <person name="Song X."/>
            <person name="Pei D."/>
        </authorList>
    </citation>
    <scope>NUCLEOTIDE SEQUENCE [LARGE SCALE GENOMIC DNA]</scope>
    <source>
        <strain evidence="2">Sxm20200214</strain>
        <tissue evidence="2">Leaf</tissue>
    </source>
</reference>
<evidence type="ECO:0000313" key="2">
    <source>
        <dbReference type="EMBL" id="KAG2315459.1"/>
    </source>
</evidence>
<dbReference type="EMBL" id="JAAMPC010000004">
    <property type="protein sequence ID" value="KAG2315459.1"/>
    <property type="molecule type" value="Genomic_DNA"/>
</dbReference>
<name>A0A8X8AWI7_BRACI</name>
<feature type="compositionally biased region" description="Low complexity" evidence="1">
    <location>
        <begin position="118"/>
        <end position="134"/>
    </location>
</feature>